<dbReference type="RefSeq" id="WP_263723137.1">
    <property type="nucleotide sequence ID" value="NZ_JAOWLA010000021.1"/>
</dbReference>
<reference evidence="3 4" key="1">
    <citation type="submission" date="2022-10" db="EMBL/GenBank/DDBJ databases">
        <title>Defluviimonas sp. nov., isolated from ocean surface water.</title>
        <authorList>
            <person name="He W."/>
            <person name="Wang L."/>
            <person name="Zhang D.-F."/>
        </authorList>
    </citation>
    <scope>NUCLEOTIDE SEQUENCE [LARGE SCALE GENOMIC DNA]</scope>
    <source>
        <strain evidence="3 4">WL0075</strain>
    </source>
</reference>
<dbReference type="InterPro" id="IPR040079">
    <property type="entry name" value="Glutathione_S-Trfase"/>
</dbReference>
<dbReference type="PROSITE" id="PS50404">
    <property type="entry name" value="GST_NTER"/>
    <property type="match status" value="1"/>
</dbReference>
<dbReference type="InterPro" id="IPR036249">
    <property type="entry name" value="Thioredoxin-like_sf"/>
</dbReference>
<evidence type="ECO:0000259" key="2">
    <source>
        <dbReference type="PROSITE" id="PS50405"/>
    </source>
</evidence>
<dbReference type="InterPro" id="IPR036282">
    <property type="entry name" value="Glutathione-S-Trfase_C_sf"/>
</dbReference>
<dbReference type="Proteomes" id="UP001652503">
    <property type="component" value="Unassembled WGS sequence"/>
</dbReference>
<dbReference type="Pfam" id="PF14497">
    <property type="entry name" value="GST_C_3"/>
    <property type="match status" value="1"/>
</dbReference>
<dbReference type="EMBL" id="JAOWLA010000021">
    <property type="protein sequence ID" value="MCV2866601.1"/>
    <property type="molecule type" value="Genomic_DNA"/>
</dbReference>
<organism evidence="3 4">
    <name type="scientific">Albidovulum sediminicola</name>
    <dbReference type="NCBI Taxonomy" id="2984331"/>
    <lineage>
        <taxon>Bacteria</taxon>
        <taxon>Pseudomonadati</taxon>
        <taxon>Pseudomonadota</taxon>
        <taxon>Alphaproteobacteria</taxon>
        <taxon>Rhodobacterales</taxon>
        <taxon>Paracoccaceae</taxon>
        <taxon>Albidovulum</taxon>
    </lineage>
</organism>
<dbReference type="SUPFAM" id="SSF47616">
    <property type="entry name" value="GST C-terminal domain-like"/>
    <property type="match status" value="1"/>
</dbReference>
<dbReference type="InterPro" id="IPR004046">
    <property type="entry name" value="GST_C"/>
</dbReference>
<feature type="domain" description="GST C-terminal" evidence="2">
    <location>
        <begin position="83"/>
        <end position="204"/>
    </location>
</feature>
<dbReference type="PANTHER" id="PTHR11571:SF252">
    <property type="entry name" value="GLUTATHIONE S-TRANSFERASE"/>
    <property type="match status" value="1"/>
</dbReference>
<dbReference type="PANTHER" id="PTHR11571">
    <property type="entry name" value="GLUTATHIONE S-TRANSFERASE"/>
    <property type="match status" value="1"/>
</dbReference>
<dbReference type="InterPro" id="IPR050213">
    <property type="entry name" value="GST_superfamily"/>
</dbReference>
<proteinExistence type="predicted"/>
<evidence type="ECO:0000313" key="3">
    <source>
        <dbReference type="EMBL" id="MCV2866601.1"/>
    </source>
</evidence>
<dbReference type="CDD" id="cd03039">
    <property type="entry name" value="GST_N_Sigma_like"/>
    <property type="match status" value="1"/>
</dbReference>
<gene>
    <name evidence="3" type="ORF">OE647_17960</name>
</gene>
<dbReference type="Gene3D" id="3.40.30.10">
    <property type="entry name" value="Glutaredoxin"/>
    <property type="match status" value="1"/>
</dbReference>
<accession>A0ABT2Z650</accession>
<dbReference type="SFLD" id="SFLDS00019">
    <property type="entry name" value="Glutathione_Transferase_(cytos"/>
    <property type="match status" value="1"/>
</dbReference>
<dbReference type="Pfam" id="PF02798">
    <property type="entry name" value="GST_N"/>
    <property type="match status" value="1"/>
</dbReference>
<dbReference type="PROSITE" id="PS50405">
    <property type="entry name" value="GST_CTER"/>
    <property type="match status" value="1"/>
</dbReference>
<dbReference type="SUPFAM" id="SSF52833">
    <property type="entry name" value="Thioredoxin-like"/>
    <property type="match status" value="1"/>
</dbReference>
<sequence length="204" mass="22121">MSKPTVRYFDFAGSRGEEVRLALVISGVDFDDVRISRDEFVRMKPNLPFGSLPVFEVPGSGVFAQTNAILRLIGRMHDLHPDDPREAARHDAVLEACEDLRQRISATSRIADAAAKKAARQDLAQTLIPHWARGIEALIGDGPFVGGARPAVADIKVHVISRALSNGSFDDIPTTILDGFERIGAVVNGVANHPAVANWYASRS</sequence>
<name>A0ABT2Z650_9RHOB</name>
<dbReference type="InterPro" id="IPR004045">
    <property type="entry name" value="Glutathione_S-Trfase_N"/>
</dbReference>
<keyword evidence="4" id="KW-1185">Reference proteome</keyword>
<dbReference type="InterPro" id="IPR010987">
    <property type="entry name" value="Glutathione-S-Trfase_C-like"/>
</dbReference>
<evidence type="ECO:0000259" key="1">
    <source>
        <dbReference type="PROSITE" id="PS50404"/>
    </source>
</evidence>
<protein>
    <submittedName>
        <fullName evidence="3">Glutathione S-transferase family protein</fullName>
    </submittedName>
</protein>
<dbReference type="Gene3D" id="1.20.1050.10">
    <property type="match status" value="1"/>
</dbReference>
<feature type="domain" description="GST N-terminal" evidence="1">
    <location>
        <begin position="3"/>
        <end position="81"/>
    </location>
</feature>
<comment type="caution">
    <text evidence="3">The sequence shown here is derived from an EMBL/GenBank/DDBJ whole genome shotgun (WGS) entry which is preliminary data.</text>
</comment>
<evidence type="ECO:0000313" key="4">
    <source>
        <dbReference type="Proteomes" id="UP001652503"/>
    </source>
</evidence>